<organism evidence="1 2">
    <name type="scientific">Canavalia gladiata</name>
    <name type="common">Sword bean</name>
    <name type="synonym">Dolichos gladiatus</name>
    <dbReference type="NCBI Taxonomy" id="3824"/>
    <lineage>
        <taxon>Eukaryota</taxon>
        <taxon>Viridiplantae</taxon>
        <taxon>Streptophyta</taxon>
        <taxon>Embryophyta</taxon>
        <taxon>Tracheophyta</taxon>
        <taxon>Spermatophyta</taxon>
        <taxon>Magnoliopsida</taxon>
        <taxon>eudicotyledons</taxon>
        <taxon>Gunneridae</taxon>
        <taxon>Pentapetalae</taxon>
        <taxon>rosids</taxon>
        <taxon>fabids</taxon>
        <taxon>Fabales</taxon>
        <taxon>Fabaceae</taxon>
        <taxon>Papilionoideae</taxon>
        <taxon>50 kb inversion clade</taxon>
        <taxon>NPAAA clade</taxon>
        <taxon>indigoferoid/millettioid clade</taxon>
        <taxon>Phaseoleae</taxon>
        <taxon>Canavalia</taxon>
    </lineage>
</organism>
<gene>
    <name evidence="1" type="ORF">VNO77_16644</name>
</gene>
<accession>A0AAN9LL12</accession>
<protein>
    <submittedName>
        <fullName evidence="1">Uncharacterized protein</fullName>
    </submittedName>
</protein>
<keyword evidence="2" id="KW-1185">Reference proteome</keyword>
<name>A0AAN9LL12_CANGL</name>
<comment type="caution">
    <text evidence="1">The sequence shown here is derived from an EMBL/GenBank/DDBJ whole genome shotgun (WGS) entry which is preliminary data.</text>
</comment>
<reference evidence="1 2" key="1">
    <citation type="submission" date="2024-01" db="EMBL/GenBank/DDBJ databases">
        <title>The genomes of 5 underutilized Papilionoideae crops provide insights into root nodulation and disease resistanc.</title>
        <authorList>
            <person name="Jiang F."/>
        </authorList>
    </citation>
    <scope>NUCLEOTIDE SEQUENCE [LARGE SCALE GENOMIC DNA]</scope>
    <source>
        <strain evidence="1">LVBAO_FW01</strain>
        <tissue evidence="1">Leaves</tissue>
    </source>
</reference>
<sequence>MLGQECGSGSVVRAVSADEEAFDPHEVAARVGDDEATPAARDALDGGGEKLHIPIPQIDLKSEWCMLEETFTFVLNLNPSPFPFASCDAKLHLRPPSPNQGGASSPASSPCCRPSVVVSTATLCCTVPPCSLLMQTAGPEFIACAGTDLAVDLLEQSSIPPYSVFMKVGILVD</sequence>
<proteinExistence type="predicted"/>
<dbReference type="Proteomes" id="UP001367508">
    <property type="component" value="Unassembled WGS sequence"/>
</dbReference>
<evidence type="ECO:0000313" key="1">
    <source>
        <dbReference type="EMBL" id="KAK7336112.1"/>
    </source>
</evidence>
<dbReference type="EMBL" id="JAYMYQ010000004">
    <property type="protein sequence ID" value="KAK7336112.1"/>
    <property type="molecule type" value="Genomic_DNA"/>
</dbReference>
<evidence type="ECO:0000313" key="2">
    <source>
        <dbReference type="Proteomes" id="UP001367508"/>
    </source>
</evidence>
<dbReference type="AlphaFoldDB" id="A0AAN9LL12"/>